<proteinExistence type="inferred from homology"/>
<dbReference type="PANTHER" id="PTHR30367:SF1">
    <property type="entry name" value="MULTIDRUG RESISTANCE PROTEIN MDTN"/>
    <property type="match status" value="1"/>
</dbReference>
<keyword evidence="3 5" id="KW-1133">Transmembrane helix</keyword>
<dbReference type="InterPro" id="IPR006143">
    <property type="entry name" value="RND_pump_MFP"/>
</dbReference>
<feature type="transmembrane region" description="Helical" evidence="5">
    <location>
        <begin position="7"/>
        <end position="25"/>
    </location>
</feature>
<evidence type="ECO:0000256" key="2">
    <source>
        <dbReference type="ARBA" id="ARBA00022692"/>
    </source>
</evidence>
<dbReference type="GO" id="GO:0022857">
    <property type="term" value="F:transmembrane transporter activity"/>
    <property type="evidence" value="ECO:0007669"/>
    <property type="project" value="InterPro"/>
</dbReference>
<keyword evidence="4 5" id="KW-0472">Membrane</keyword>
<name>A0A483LWH5_KLEPN</name>
<dbReference type="EMBL" id="SDCT01000108">
    <property type="protein sequence ID" value="TCX79305.1"/>
    <property type="molecule type" value="Genomic_DNA"/>
</dbReference>
<dbReference type="InterPro" id="IPR058634">
    <property type="entry name" value="AaeA-lik-b-barrel"/>
</dbReference>
<feature type="domain" description="Multidrug resistance protein MdtA-like barrel-sandwich hybrid" evidence="6">
    <location>
        <begin position="45"/>
        <end position="182"/>
    </location>
</feature>
<sequence>MKYIKSISFTIIEFVISCAAIYIISDSQINGLWTRDGRVRADVITMVGEVDGYITDVAVKDNQHVKKGQLLFTIDDSDYTILAEESRQDIQSKKYNMDKLAKTYHRKNGLSGTVLSNEEVSNAGFDYYIAKSDYQESIHKSRRDELNLSKTKIFAPTDGYITNLLVHTGDYIANGKSIVSIVKDNSFYVYAYFQEDQLNRIKKGQKTVVTLLNDKIRFNGSVESISKGILDYSNKGSQGELHEVNPTFEWVRLPMRIPVRIAIPSNQDNYDLLVSGMTCTVTISENHEKL</sequence>
<feature type="domain" description="p-hydroxybenzoic acid efflux pump subunit AaeA-like beta-barrel" evidence="7">
    <location>
        <begin position="186"/>
        <end position="283"/>
    </location>
</feature>
<evidence type="ECO:0000256" key="4">
    <source>
        <dbReference type="ARBA" id="ARBA00023136"/>
    </source>
</evidence>
<evidence type="ECO:0000259" key="6">
    <source>
        <dbReference type="Pfam" id="PF25917"/>
    </source>
</evidence>
<dbReference type="GO" id="GO:0016020">
    <property type="term" value="C:membrane"/>
    <property type="evidence" value="ECO:0007669"/>
    <property type="project" value="InterPro"/>
</dbReference>
<dbReference type="InterPro" id="IPR050393">
    <property type="entry name" value="MFP_Efflux_Pump"/>
</dbReference>
<dbReference type="AlphaFoldDB" id="A0A483LWH5"/>
<dbReference type="InterPro" id="IPR058625">
    <property type="entry name" value="MdtA-like_BSH"/>
</dbReference>
<gene>
    <name evidence="8" type="ORF">ETF13_28235</name>
</gene>
<evidence type="ECO:0000256" key="1">
    <source>
        <dbReference type="ARBA" id="ARBA00009477"/>
    </source>
</evidence>
<organism evidence="8">
    <name type="scientific">Klebsiella pneumoniae</name>
    <dbReference type="NCBI Taxonomy" id="573"/>
    <lineage>
        <taxon>Bacteria</taxon>
        <taxon>Pseudomonadati</taxon>
        <taxon>Pseudomonadota</taxon>
        <taxon>Gammaproteobacteria</taxon>
        <taxon>Enterobacterales</taxon>
        <taxon>Enterobacteriaceae</taxon>
        <taxon>Klebsiella/Raoultella group</taxon>
        <taxon>Klebsiella</taxon>
        <taxon>Klebsiella pneumoniae complex</taxon>
    </lineage>
</organism>
<dbReference type="Gene3D" id="2.40.50.100">
    <property type="match status" value="1"/>
</dbReference>
<accession>A0A483LWH5</accession>
<keyword evidence="2 5" id="KW-0812">Transmembrane</keyword>
<evidence type="ECO:0000256" key="5">
    <source>
        <dbReference type="SAM" id="Phobius"/>
    </source>
</evidence>
<dbReference type="Pfam" id="PF25963">
    <property type="entry name" value="Beta-barrel_AAEA"/>
    <property type="match status" value="1"/>
</dbReference>
<dbReference type="SUPFAM" id="SSF111369">
    <property type="entry name" value="HlyD-like secretion proteins"/>
    <property type="match status" value="1"/>
</dbReference>
<evidence type="ECO:0000256" key="3">
    <source>
        <dbReference type="ARBA" id="ARBA00022989"/>
    </source>
</evidence>
<dbReference type="Gene3D" id="2.40.30.170">
    <property type="match status" value="1"/>
</dbReference>
<dbReference type="NCBIfam" id="TIGR01730">
    <property type="entry name" value="RND_mfp"/>
    <property type="match status" value="1"/>
</dbReference>
<dbReference type="PANTHER" id="PTHR30367">
    <property type="entry name" value="P-HYDROXYBENZOIC ACID EFFLUX PUMP SUBUNIT AAEA-RELATED"/>
    <property type="match status" value="1"/>
</dbReference>
<comment type="caution">
    <text evidence="8">The sequence shown here is derived from an EMBL/GenBank/DDBJ whole genome shotgun (WGS) entry which is preliminary data.</text>
</comment>
<comment type="similarity">
    <text evidence="1">Belongs to the membrane fusion protein (MFP) (TC 8.A.1) family.</text>
</comment>
<reference evidence="8" key="1">
    <citation type="submission" date="2019-01" db="EMBL/GenBank/DDBJ databases">
        <authorList>
            <person name="Lista F."/>
            <person name="Anselmo A."/>
        </authorList>
    </citation>
    <scope>NUCLEOTIDE SEQUENCE</scope>
    <source>
        <strain evidence="8">3S</strain>
    </source>
</reference>
<protein>
    <submittedName>
        <fullName evidence="8">HlyD family secretion protein</fullName>
    </submittedName>
</protein>
<evidence type="ECO:0000313" key="8">
    <source>
        <dbReference type="EMBL" id="TCX79305.1"/>
    </source>
</evidence>
<evidence type="ECO:0000259" key="7">
    <source>
        <dbReference type="Pfam" id="PF25963"/>
    </source>
</evidence>
<dbReference type="Pfam" id="PF25917">
    <property type="entry name" value="BSH_RND"/>
    <property type="match status" value="1"/>
</dbReference>